<keyword evidence="5" id="KW-1003">Cell membrane</keyword>
<organism evidence="7 8">
    <name type="scientific">Enhygromyxa salina</name>
    <dbReference type="NCBI Taxonomy" id="215803"/>
    <lineage>
        <taxon>Bacteria</taxon>
        <taxon>Pseudomonadati</taxon>
        <taxon>Myxococcota</taxon>
        <taxon>Polyangia</taxon>
        <taxon>Nannocystales</taxon>
        <taxon>Nannocystaceae</taxon>
        <taxon>Enhygromyxa</taxon>
    </lineage>
</organism>
<dbReference type="GO" id="GO:0065002">
    <property type="term" value="P:intracellular protein transmembrane transport"/>
    <property type="evidence" value="ECO:0007669"/>
    <property type="project" value="TreeGrafter"/>
</dbReference>
<comment type="subcellular location">
    <subcellularLocation>
        <location evidence="5">Cell membrane</location>
        <topology evidence="5">Multi-pass membrane protein</topology>
    </subcellularLocation>
    <subcellularLocation>
        <location evidence="1">Membrane</location>
        <topology evidence="1">Multi-pass membrane protein</topology>
    </subcellularLocation>
</comment>
<keyword evidence="5" id="KW-0811">Translocation</keyword>
<comment type="caution">
    <text evidence="7">The sequence shown here is derived from an EMBL/GenBank/DDBJ whole genome shotgun (WGS) entry which is preliminary data.</text>
</comment>
<evidence type="ECO:0000256" key="6">
    <source>
        <dbReference type="SAM" id="MobiDB-lite"/>
    </source>
</evidence>
<dbReference type="EMBL" id="PVNK01000201">
    <property type="protein sequence ID" value="PRP92866.1"/>
    <property type="molecule type" value="Genomic_DNA"/>
</dbReference>
<feature type="transmembrane region" description="Helical" evidence="5">
    <location>
        <begin position="185"/>
        <end position="203"/>
    </location>
</feature>
<dbReference type="InterPro" id="IPR002033">
    <property type="entry name" value="TatC"/>
</dbReference>
<evidence type="ECO:0000256" key="1">
    <source>
        <dbReference type="ARBA" id="ARBA00004141"/>
    </source>
</evidence>
<evidence type="ECO:0000256" key="3">
    <source>
        <dbReference type="ARBA" id="ARBA00022989"/>
    </source>
</evidence>
<dbReference type="NCBIfam" id="TIGR00945">
    <property type="entry name" value="tatC"/>
    <property type="match status" value="1"/>
</dbReference>
<evidence type="ECO:0000313" key="8">
    <source>
        <dbReference type="Proteomes" id="UP000237968"/>
    </source>
</evidence>
<dbReference type="Proteomes" id="UP000237968">
    <property type="component" value="Unassembled WGS sequence"/>
</dbReference>
<dbReference type="RefSeq" id="WP_106393891.1">
    <property type="nucleotide sequence ID" value="NZ_PVNK01000201.1"/>
</dbReference>
<keyword evidence="5" id="KW-0653">Protein transport</keyword>
<dbReference type="GO" id="GO:0009977">
    <property type="term" value="F:proton motive force dependent protein transmembrane transporter activity"/>
    <property type="evidence" value="ECO:0007669"/>
    <property type="project" value="TreeGrafter"/>
</dbReference>
<dbReference type="PANTHER" id="PTHR30371:SF0">
    <property type="entry name" value="SEC-INDEPENDENT PROTEIN TRANSLOCASE PROTEIN TATC, CHLOROPLASTIC-RELATED"/>
    <property type="match status" value="1"/>
</dbReference>
<accession>A0A2S9XJ11</accession>
<evidence type="ECO:0000256" key="5">
    <source>
        <dbReference type="HAMAP-Rule" id="MF_00902"/>
    </source>
</evidence>
<keyword evidence="8" id="KW-1185">Reference proteome</keyword>
<name>A0A2S9XJ11_9BACT</name>
<dbReference type="PRINTS" id="PR01840">
    <property type="entry name" value="TATCFAMILY"/>
</dbReference>
<feature type="transmembrane region" description="Helical" evidence="5">
    <location>
        <begin position="130"/>
        <end position="157"/>
    </location>
</feature>
<reference evidence="7 8" key="1">
    <citation type="submission" date="2018-03" db="EMBL/GenBank/DDBJ databases">
        <title>Draft Genome Sequences of the Obligatory Marine Myxobacteria Enhygromyxa salina SWB005.</title>
        <authorList>
            <person name="Poehlein A."/>
            <person name="Moghaddam J.A."/>
            <person name="Harms H."/>
            <person name="Alanjari M."/>
            <person name="Koenig G.M."/>
            <person name="Daniel R."/>
            <person name="Schaeberle T.F."/>
        </authorList>
    </citation>
    <scope>NUCLEOTIDE SEQUENCE [LARGE SCALE GENOMIC DNA]</scope>
    <source>
        <strain evidence="7 8">SWB005</strain>
    </source>
</reference>
<dbReference type="PANTHER" id="PTHR30371">
    <property type="entry name" value="SEC-INDEPENDENT PROTEIN TRANSLOCASE PROTEIN TATC"/>
    <property type="match status" value="1"/>
</dbReference>
<feature type="region of interest" description="Disordered" evidence="6">
    <location>
        <begin position="1"/>
        <end position="24"/>
    </location>
</feature>
<evidence type="ECO:0000256" key="2">
    <source>
        <dbReference type="ARBA" id="ARBA00022692"/>
    </source>
</evidence>
<sequence length="289" mass="32113">MARDDEQDNNGQEGLAEGPEGDKPMAFLDHVGELRGRLIRMVLGIAVGFFSSFYFAPQISAFLRLPLDRAWQSVGMGDMAELQALAIQDPLMVDVRVAVTAGIFITAPYLFLQLWLFIAPGLFAREKRFAVPFVIVSMIMFLAGAAFAYTVVLPFVYEWMMEYSQGRGESIQLELHNYFKGTTRVLLAFGLVFEFPLLVAFLAKARVVTEKTLLRFWKVAVLIMFVVAGILTPPEPVSQVLMAGPMVVLYFISVGIARIINPAAKVEAELAAYDDPDDDPDDDDEPDDD</sequence>
<comment type="similarity">
    <text evidence="5">Belongs to the TatC family.</text>
</comment>
<proteinExistence type="inferred from homology"/>
<dbReference type="OrthoDB" id="9777044at2"/>
<feature type="transmembrane region" description="Helical" evidence="5">
    <location>
        <begin position="38"/>
        <end position="56"/>
    </location>
</feature>
<evidence type="ECO:0000313" key="7">
    <source>
        <dbReference type="EMBL" id="PRP92866.1"/>
    </source>
</evidence>
<dbReference type="AlphaFoldDB" id="A0A2S9XJ11"/>
<evidence type="ECO:0000256" key="4">
    <source>
        <dbReference type="ARBA" id="ARBA00023136"/>
    </source>
</evidence>
<dbReference type="GO" id="GO:0033281">
    <property type="term" value="C:TAT protein transport complex"/>
    <property type="evidence" value="ECO:0007669"/>
    <property type="project" value="UniProtKB-UniRule"/>
</dbReference>
<dbReference type="Pfam" id="PF00902">
    <property type="entry name" value="TatC"/>
    <property type="match status" value="1"/>
</dbReference>
<comment type="function">
    <text evidence="5">Part of the twin-arginine translocation (Tat) system that transports large folded proteins containing a characteristic twin-arginine motif in their signal peptide across membranes.</text>
</comment>
<gene>
    <name evidence="7" type="primary">tatC2</name>
    <name evidence="5" type="synonym">tatC</name>
    <name evidence="7" type="ORF">ENSA5_46310</name>
</gene>
<keyword evidence="5" id="KW-0813">Transport</keyword>
<keyword evidence="3 5" id="KW-1133">Transmembrane helix</keyword>
<feature type="transmembrane region" description="Helical" evidence="5">
    <location>
        <begin position="97"/>
        <end position="118"/>
    </location>
</feature>
<protein>
    <recommendedName>
        <fullName evidence="5">Sec-independent protein translocase protein TatC</fullName>
    </recommendedName>
</protein>
<keyword evidence="2 5" id="KW-0812">Transmembrane</keyword>
<keyword evidence="4 5" id="KW-0472">Membrane</keyword>
<dbReference type="HAMAP" id="MF_00902">
    <property type="entry name" value="TatC"/>
    <property type="match status" value="1"/>
</dbReference>
<feature type="transmembrane region" description="Helical" evidence="5">
    <location>
        <begin position="240"/>
        <end position="260"/>
    </location>
</feature>
<dbReference type="GO" id="GO:0043953">
    <property type="term" value="P:protein transport by the Tat complex"/>
    <property type="evidence" value="ECO:0007669"/>
    <property type="project" value="UniProtKB-UniRule"/>
</dbReference>
<feature type="transmembrane region" description="Helical" evidence="5">
    <location>
        <begin position="215"/>
        <end position="234"/>
    </location>
</feature>
<comment type="subunit">
    <text evidence="5">Forms a complex with TatA.</text>
</comment>